<evidence type="ECO:0000259" key="2">
    <source>
        <dbReference type="PROSITE" id="PS50887"/>
    </source>
</evidence>
<accession>A0A939BX71</accession>
<dbReference type="SUPFAM" id="SSF55073">
    <property type="entry name" value="Nucleotide cyclase"/>
    <property type="match status" value="1"/>
</dbReference>
<dbReference type="NCBIfam" id="TIGR00254">
    <property type="entry name" value="GGDEF"/>
    <property type="match status" value="1"/>
</dbReference>
<dbReference type="PROSITE" id="PS50887">
    <property type="entry name" value="GGDEF"/>
    <property type="match status" value="1"/>
</dbReference>
<dbReference type="GO" id="GO:0005886">
    <property type="term" value="C:plasma membrane"/>
    <property type="evidence" value="ECO:0007669"/>
    <property type="project" value="TreeGrafter"/>
</dbReference>
<keyword evidence="1" id="KW-1133">Transmembrane helix</keyword>
<dbReference type="InterPro" id="IPR050469">
    <property type="entry name" value="Diguanylate_Cyclase"/>
</dbReference>
<feature type="domain" description="GGDEF" evidence="2">
    <location>
        <begin position="208"/>
        <end position="342"/>
    </location>
</feature>
<dbReference type="CDD" id="cd01949">
    <property type="entry name" value="GGDEF"/>
    <property type="match status" value="1"/>
</dbReference>
<dbReference type="GO" id="GO:0052621">
    <property type="term" value="F:diguanylate cyclase activity"/>
    <property type="evidence" value="ECO:0007669"/>
    <property type="project" value="TreeGrafter"/>
</dbReference>
<keyword evidence="4" id="KW-1185">Reference proteome</keyword>
<feature type="transmembrane region" description="Helical" evidence="1">
    <location>
        <begin position="72"/>
        <end position="91"/>
    </location>
</feature>
<dbReference type="AlphaFoldDB" id="A0A939BX71"/>
<feature type="transmembrane region" description="Helical" evidence="1">
    <location>
        <begin position="146"/>
        <end position="164"/>
    </location>
</feature>
<dbReference type="PANTHER" id="PTHR45138:SF9">
    <property type="entry name" value="DIGUANYLATE CYCLASE DGCM-RELATED"/>
    <property type="match status" value="1"/>
</dbReference>
<dbReference type="InterPro" id="IPR043128">
    <property type="entry name" value="Rev_trsase/Diguanyl_cyclase"/>
</dbReference>
<dbReference type="RefSeq" id="WP_205289799.1">
    <property type="nucleotide sequence ID" value="NZ_CP074406.1"/>
</dbReference>
<dbReference type="Proteomes" id="UP000663791">
    <property type="component" value="Unassembled WGS sequence"/>
</dbReference>
<reference evidence="3" key="1">
    <citation type="submission" date="2021-01" db="EMBL/GenBank/DDBJ databases">
        <title>Novel species in genus Nocardioides.</title>
        <authorList>
            <person name="Zhang G."/>
        </authorList>
    </citation>
    <scope>NUCLEOTIDE SEQUENCE</scope>
    <source>
        <strain evidence="3">Zg-536</strain>
    </source>
</reference>
<dbReference type="Pfam" id="PF00990">
    <property type="entry name" value="GGDEF"/>
    <property type="match status" value="1"/>
</dbReference>
<dbReference type="InterPro" id="IPR000160">
    <property type="entry name" value="GGDEF_dom"/>
</dbReference>
<protein>
    <submittedName>
        <fullName evidence="3">GGDEF domain-containing protein</fullName>
    </submittedName>
</protein>
<proteinExistence type="predicted"/>
<name>A0A939BX71_9ACTN</name>
<organism evidence="3 4">
    <name type="scientific">Nocardioides faecalis</name>
    <dbReference type="NCBI Taxonomy" id="2803858"/>
    <lineage>
        <taxon>Bacteria</taxon>
        <taxon>Bacillati</taxon>
        <taxon>Actinomycetota</taxon>
        <taxon>Actinomycetes</taxon>
        <taxon>Propionibacteriales</taxon>
        <taxon>Nocardioidaceae</taxon>
        <taxon>Nocardioides</taxon>
    </lineage>
</organism>
<dbReference type="InterPro" id="IPR029787">
    <property type="entry name" value="Nucleotide_cyclase"/>
</dbReference>
<dbReference type="EMBL" id="JAERTX010000001">
    <property type="protein sequence ID" value="MBM9458500.1"/>
    <property type="molecule type" value="Genomic_DNA"/>
</dbReference>
<evidence type="ECO:0000256" key="1">
    <source>
        <dbReference type="SAM" id="Phobius"/>
    </source>
</evidence>
<dbReference type="GO" id="GO:0043709">
    <property type="term" value="P:cell adhesion involved in single-species biofilm formation"/>
    <property type="evidence" value="ECO:0007669"/>
    <property type="project" value="TreeGrafter"/>
</dbReference>
<evidence type="ECO:0000313" key="4">
    <source>
        <dbReference type="Proteomes" id="UP000663791"/>
    </source>
</evidence>
<feature type="transmembrane region" description="Helical" evidence="1">
    <location>
        <begin position="12"/>
        <end position="34"/>
    </location>
</feature>
<evidence type="ECO:0000313" key="3">
    <source>
        <dbReference type="EMBL" id="MBM9458500.1"/>
    </source>
</evidence>
<feature type="transmembrane region" description="Helical" evidence="1">
    <location>
        <begin position="119"/>
        <end position="140"/>
    </location>
</feature>
<keyword evidence="1" id="KW-0472">Membrane</keyword>
<gene>
    <name evidence="3" type="ORF">JK386_01145</name>
</gene>
<dbReference type="PANTHER" id="PTHR45138">
    <property type="entry name" value="REGULATORY COMPONENTS OF SENSORY TRANSDUCTION SYSTEM"/>
    <property type="match status" value="1"/>
</dbReference>
<sequence length="347" mass="35837">MDVLHWLQPRDHVVAARTVTTLSGVAVTTALFTAPLQATTPSGTTALLAAALLALVMGVSAMSLVIGPEHRLGWALAPVLSVPALVLIDLLTDDATLTAQLFFLFPALYGASQLRPPGAAFLAVLAIAGEVVVVATQLPAREALVDAWYVAAAIGTTTMLLAIASERNARLVARLEEMAAVDPLTGLATRRVLDEAAGSALSGAGNESGTALILLDVDHFKSINDRHGHPAGDAVLVQLAALLRKHGRANDVACRLGGDEVALLMPACGLDDVEQRAAELMAAVREEPFHTGSGDPIAVSISIGCAHLPTHASDLHALYSAADSALYRAKELGRDCVVTASSADPVG</sequence>
<comment type="caution">
    <text evidence="3">The sequence shown here is derived from an EMBL/GenBank/DDBJ whole genome shotgun (WGS) entry which is preliminary data.</text>
</comment>
<keyword evidence="1" id="KW-0812">Transmembrane</keyword>
<dbReference type="SMART" id="SM00267">
    <property type="entry name" value="GGDEF"/>
    <property type="match status" value="1"/>
</dbReference>
<dbReference type="Gene3D" id="3.30.70.270">
    <property type="match status" value="1"/>
</dbReference>
<dbReference type="FunFam" id="3.30.70.270:FF:000001">
    <property type="entry name" value="Diguanylate cyclase domain protein"/>
    <property type="match status" value="1"/>
</dbReference>
<feature type="transmembrane region" description="Helical" evidence="1">
    <location>
        <begin position="46"/>
        <end position="65"/>
    </location>
</feature>
<dbReference type="GO" id="GO:1902201">
    <property type="term" value="P:negative regulation of bacterial-type flagellum-dependent cell motility"/>
    <property type="evidence" value="ECO:0007669"/>
    <property type="project" value="TreeGrafter"/>
</dbReference>